<evidence type="ECO:0000256" key="5">
    <source>
        <dbReference type="ARBA" id="ARBA00022842"/>
    </source>
</evidence>
<dbReference type="EMBL" id="BART01021665">
    <property type="protein sequence ID" value="GAH02941.1"/>
    <property type="molecule type" value="Genomic_DNA"/>
</dbReference>
<feature type="domain" description="Phosphofructokinase" evidence="6">
    <location>
        <begin position="6"/>
        <end position="167"/>
    </location>
</feature>
<evidence type="ECO:0000313" key="7">
    <source>
        <dbReference type="EMBL" id="GAH02941.1"/>
    </source>
</evidence>
<dbReference type="InterPro" id="IPR022953">
    <property type="entry name" value="ATP_PFK"/>
</dbReference>
<name>X1C4G2_9ZZZZ</name>
<dbReference type="SUPFAM" id="SSF53784">
    <property type="entry name" value="Phosphofructokinase"/>
    <property type="match status" value="1"/>
</dbReference>
<accession>X1C4G2</accession>
<keyword evidence="4" id="KW-0418">Kinase</keyword>
<dbReference type="Gene3D" id="3.40.50.450">
    <property type="match status" value="1"/>
</dbReference>
<dbReference type="GO" id="GO:0046872">
    <property type="term" value="F:metal ion binding"/>
    <property type="evidence" value="ECO:0007669"/>
    <property type="project" value="UniProtKB-KW"/>
</dbReference>
<evidence type="ECO:0000256" key="3">
    <source>
        <dbReference type="ARBA" id="ARBA00022723"/>
    </source>
</evidence>
<evidence type="ECO:0000256" key="1">
    <source>
        <dbReference type="ARBA" id="ARBA00001946"/>
    </source>
</evidence>
<comment type="cofactor">
    <cofactor evidence="1">
        <name>Mg(2+)</name>
        <dbReference type="ChEBI" id="CHEBI:18420"/>
    </cofactor>
</comment>
<keyword evidence="3" id="KW-0479">Metal-binding</keyword>
<evidence type="ECO:0000256" key="4">
    <source>
        <dbReference type="ARBA" id="ARBA00022777"/>
    </source>
</evidence>
<dbReference type="UniPathway" id="UPA00109">
    <property type="reaction ID" value="UER00182"/>
</dbReference>
<dbReference type="InterPro" id="IPR035966">
    <property type="entry name" value="PKF_sf"/>
</dbReference>
<dbReference type="PRINTS" id="PR00476">
    <property type="entry name" value="PHFRCTKINASE"/>
</dbReference>
<sequence length="188" mass="20780">MNPEPVELDPEKTEDSLGKGGSILGCRRFMDYDMDILTERIVKNLKSRDIDILYIIGGDGSLSVAHNIARKSDGIVVVGVPKTMDNDILWVWHSFGFDTVVERAATVVNTMDFEAESTGRICILELFGAQAGFVAANAALASGHVDLVLIPEQFRGLDKKEAKEAIESYCSYLQQIIRDKERAHFACI</sequence>
<organism evidence="7">
    <name type="scientific">marine sediment metagenome</name>
    <dbReference type="NCBI Taxonomy" id="412755"/>
    <lineage>
        <taxon>unclassified sequences</taxon>
        <taxon>metagenomes</taxon>
        <taxon>ecological metagenomes</taxon>
    </lineage>
</organism>
<gene>
    <name evidence="7" type="ORF">S01H4_39892</name>
</gene>
<reference evidence="7" key="1">
    <citation type="journal article" date="2014" name="Front. Microbiol.">
        <title>High frequency of phylogenetically diverse reductive dehalogenase-homologous genes in deep subseafloor sedimentary metagenomes.</title>
        <authorList>
            <person name="Kawai M."/>
            <person name="Futagami T."/>
            <person name="Toyoda A."/>
            <person name="Takaki Y."/>
            <person name="Nishi S."/>
            <person name="Hori S."/>
            <person name="Arai W."/>
            <person name="Tsubouchi T."/>
            <person name="Morono Y."/>
            <person name="Uchiyama I."/>
            <person name="Ito T."/>
            <person name="Fujiyama A."/>
            <person name="Inagaki F."/>
            <person name="Takami H."/>
        </authorList>
    </citation>
    <scope>NUCLEOTIDE SEQUENCE</scope>
    <source>
        <strain evidence="7">Expedition CK06-06</strain>
    </source>
</reference>
<dbReference type="InterPro" id="IPR000023">
    <property type="entry name" value="Phosphofructokinase_dom"/>
</dbReference>
<keyword evidence="2" id="KW-0808">Transferase</keyword>
<dbReference type="Pfam" id="PF00365">
    <property type="entry name" value="PFK"/>
    <property type="match status" value="1"/>
</dbReference>
<proteinExistence type="predicted"/>
<keyword evidence="5" id="KW-0460">Magnesium</keyword>
<protein>
    <recommendedName>
        <fullName evidence="6">Phosphofructokinase domain-containing protein</fullName>
    </recommendedName>
</protein>
<comment type="caution">
    <text evidence="7">The sequence shown here is derived from an EMBL/GenBank/DDBJ whole genome shotgun (WGS) entry which is preliminary data.</text>
</comment>
<dbReference type="GO" id="GO:0003872">
    <property type="term" value="F:6-phosphofructokinase activity"/>
    <property type="evidence" value="ECO:0007669"/>
    <property type="project" value="InterPro"/>
</dbReference>
<dbReference type="GO" id="GO:0006002">
    <property type="term" value="P:fructose 6-phosphate metabolic process"/>
    <property type="evidence" value="ECO:0007669"/>
    <property type="project" value="InterPro"/>
</dbReference>
<evidence type="ECO:0000259" key="6">
    <source>
        <dbReference type="Pfam" id="PF00365"/>
    </source>
</evidence>
<dbReference type="AlphaFoldDB" id="X1C4G2"/>
<evidence type="ECO:0000256" key="2">
    <source>
        <dbReference type="ARBA" id="ARBA00022679"/>
    </source>
</evidence>
<dbReference type="PANTHER" id="PTHR45770">
    <property type="entry name" value="ATP-DEPENDENT 6-PHOSPHOFRUCTOKINASE 1"/>
    <property type="match status" value="1"/>
</dbReference>
<dbReference type="InterPro" id="IPR050929">
    <property type="entry name" value="PFKA"/>
</dbReference>